<gene>
    <name evidence="2" type="ORF">MicloDRAFT_00032920</name>
</gene>
<dbReference type="Pfam" id="PF21834">
    <property type="entry name" value="DUF6894"/>
    <property type="match status" value="1"/>
</dbReference>
<dbReference type="InterPro" id="IPR054189">
    <property type="entry name" value="DUF6894"/>
</dbReference>
<dbReference type="HOGENOM" id="CLU_2667000_0_0_5"/>
<proteinExistence type="predicted"/>
<evidence type="ECO:0000259" key="1">
    <source>
        <dbReference type="Pfam" id="PF21834"/>
    </source>
</evidence>
<dbReference type="PATRIC" id="fig|864069.3.peg.3582"/>
<dbReference type="AlphaFoldDB" id="I4YS00"/>
<dbReference type="RefSeq" id="WP_009762793.1">
    <property type="nucleotide sequence ID" value="NZ_CP141050.1"/>
</dbReference>
<keyword evidence="3" id="KW-1185">Reference proteome</keyword>
<evidence type="ECO:0000313" key="2">
    <source>
        <dbReference type="EMBL" id="EIM26742.1"/>
    </source>
</evidence>
<evidence type="ECO:0000313" key="3">
    <source>
        <dbReference type="Proteomes" id="UP000003947"/>
    </source>
</evidence>
<reference evidence="2 3" key="1">
    <citation type="submission" date="2012-02" db="EMBL/GenBank/DDBJ databases">
        <title>Improved High-Quality Draft sequence of Microvirga sp. WSM3557.</title>
        <authorList>
            <consortium name="US DOE Joint Genome Institute"/>
            <person name="Lucas S."/>
            <person name="Han J."/>
            <person name="Lapidus A."/>
            <person name="Cheng J.-F."/>
            <person name="Goodwin L."/>
            <person name="Pitluck S."/>
            <person name="Peters L."/>
            <person name="Zhang X."/>
            <person name="Detter J.C."/>
            <person name="Han C."/>
            <person name="Tapia R."/>
            <person name="Land M."/>
            <person name="Hauser L."/>
            <person name="Kyrpides N."/>
            <person name="Ivanova N."/>
            <person name="Pagani I."/>
            <person name="Brau L."/>
            <person name="Yates R."/>
            <person name="O'Hara G."/>
            <person name="Rui T."/>
            <person name="Howieson J."/>
            <person name="Reeve W."/>
            <person name="Woyke T."/>
        </authorList>
    </citation>
    <scope>NUCLEOTIDE SEQUENCE [LARGE SCALE GENOMIC DNA]</scope>
    <source>
        <strain evidence="2 3">WSM3557</strain>
    </source>
</reference>
<dbReference type="Proteomes" id="UP000003947">
    <property type="component" value="Unassembled WGS sequence"/>
</dbReference>
<organism evidence="2 3">
    <name type="scientific">Microvirga lotononidis</name>
    <dbReference type="NCBI Taxonomy" id="864069"/>
    <lineage>
        <taxon>Bacteria</taxon>
        <taxon>Pseudomonadati</taxon>
        <taxon>Pseudomonadota</taxon>
        <taxon>Alphaproteobacteria</taxon>
        <taxon>Hyphomicrobiales</taxon>
        <taxon>Methylobacteriaceae</taxon>
        <taxon>Microvirga</taxon>
    </lineage>
</organism>
<dbReference type="OrthoDB" id="8020459at2"/>
<accession>I4YS00</accession>
<protein>
    <recommendedName>
        <fullName evidence="1">DUF6894 domain-containing protein</fullName>
    </recommendedName>
</protein>
<dbReference type="EMBL" id="JH660645">
    <property type="protein sequence ID" value="EIM26742.1"/>
    <property type="molecule type" value="Genomic_DNA"/>
</dbReference>
<feature type="domain" description="DUF6894" evidence="1">
    <location>
        <begin position="2"/>
        <end position="70"/>
    </location>
</feature>
<sequence length="75" mass="8526">MRCYFHLVSSHEELIDDEGIEVTDLESAKVQALAAVSELQREYGGIIEDWNGWHLHIVCPEGTLLYSFPLAKTLH</sequence>
<name>I4YS00_9HYPH</name>